<sequence length="70" mass="8496">MTALKKIDFYQWIKILFHFLSFVFLIYLAVYLKSLNLIARLALIIIAFVHGYDSWWFIYKYTPEKIYAPI</sequence>
<name>A0A6C0F7F9_9ZZZZ</name>
<keyword evidence="1" id="KW-1133">Transmembrane helix</keyword>
<reference evidence="2" key="1">
    <citation type="journal article" date="2020" name="Nature">
        <title>Giant virus diversity and host interactions through global metagenomics.</title>
        <authorList>
            <person name="Schulz F."/>
            <person name="Roux S."/>
            <person name="Paez-Espino D."/>
            <person name="Jungbluth S."/>
            <person name="Walsh D.A."/>
            <person name="Denef V.J."/>
            <person name="McMahon K.D."/>
            <person name="Konstantinidis K.T."/>
            <person name="Eloe-Fadrosh E.A."/>
            <person name="Kyrpides N.C."/>
            <person name="Woyke T."/>
        </authorList>
    </citation>
    <scope>NUCLEOTIDE SEQUENCE</scope>
    <source>
        <strain evidence="2">GVMAG-M-3300009182-46</strain>
    </source>
</reference>
<keyword evidence="1" id="KW-0812">Transmembrane</keyword>
<proteinExistence type="predicted"/>
<evidence type="ECO:0000256" key="1">
    <source>
        <dbReference type="SAM" id="Phobius"/>
    </source>
</evidence>
<dbReference type="AlphaFoldDB" id="A0A6C0F7F9"/>
<feature type="transmembrane region" description="Helical" evidence="1">
    <location>
        <begin position="38"/>
        <end position="58"/>
    </location>
</feature>
<organism evidence="2">
    <name type="scientific">viral metagenome</name>
    <dbReference type="NCBI Taxonomy" id="1070528"/>
    <lineage>
        <taxon>unclassified sequences</taxon>
        <taxon>metagenomes</taxon>
        <taxon>organismal metagenomes</taxon>
    </lineage>
</organism>
<feature type="transmembrane region" description="Helical" evidence="1">
    <location>
        <begin position="12"/>
        <end position="32"/>
    </location>
</feature>
<keyword evidence="1" id="KW-0472">Membrane</keyword>
<protein>
    <submittedName>
        <fullName evidence="2">Uncharacterized protein</fullName>
    </submittedName>
</protein>
<evidence type="ECO:0000313" key="2">
    <source>
        <dbReference type="EMBL" id="QHT35840.1"/>
    </source>
</evidence>
<accession>A0A6C0F7F9</accession>
<dbReference type="EMBL" id="MN739027">
    <property type="protein sequence ID" value="QHT35840.1"/>
    <property type="molecule type" value="Genomic_DNA"/>
</dbReference>